<keyword evidence="4" id="KW-1185">Reference proteome</keyword>
<organism evidence="3 4">
    <name type="scientific">Gordonia sesuvii</name>
    <dbReference type="NCBI Taxonomy" id="3116777"/>
    <lineage>
        <taxon>Bacteria</taxon>
        <taxon>Bacillati</taxon>
        <taxon>Actinomycetota</taxon>
        <taxon>Actinomycetes</taxon>
        <taxon>Mycobacteriales</taxon>
        <taxon>Gordoniaceae</taxon>
        <taxon>Gordonia</taxon>
    </lineage>
</organism>
<dbReference type="PANTHER" id="PTHR48081:SF33">
    <property type="entry name" value="KYNURENINE FORMAMIDASE"/>
    <property type="match status" value="1"/>
</dbReference>
<reference evidence="3 4" key="1">
    <citation type="submission" date="2024-01" db="EMBL/GenBank/DDBJ databases">
        <title>Draft genome sequence of Gordonia sp. LSe1-13.</title>
        <authorList>
            <person name="Suphannarot A."/>
            <person name="Mingma R."/>
        </authorList>
    </citation>
    <scope>NUCLEOTIDE SEQUENCE [LARGE SCALE GENOMIC DNA]</scope>
    <source>
        <strain evidence="3 4">LSe1-13</strain>
    </source>
</reference>
<accession>A0ABU7MIU5</accession>
<protein>
    <submittedName>
        <fullName evidence="3">Alpha/beta hydrolase</fullName>
    </submittedName>
</protein>
<comment type="caution">
    <text evidence="3">The sequence shown here is derived from an EMBL/GenBank/DDBJ whole genome shotgun (WGS) entry which is preliminary data.</text>
</comment>
<dbReference type="RefSeq" id="WP_330435796.1">
    <property type="nucleotide sequence ID" value="NZ_JAZDUF010000008.1"/>
</dbReference>
<gene>
    <name evidence="3" type="ORF">VZC37_22035</name>
</gene>
<keyword evidence="1 3" id="KW-0378">Hydrolase</keyword>
<dbReference type="PANTHER" id="PTHR48081">
    <property type="entry name" value="AB HYDROLASE SUPERFAMILY PROTEIN C4A8.06C"/>
    <property type="match status" value="1"/>
</dbReference>
<evidence type="ECO:0000313" key="3">
    <source>
        <dbReference type="EMBL" id="MEE3853032.1"/>
    </source>
</evidence>
<dbReference type="Pfam" id="PF20434">
    <property type="entry name" value="BD-FAE"/>
    <property type="match status" value="1"/>
</dbReference>
<feature type="domain" description="BD-FAE-like" evidence="2">
    <location>
        <begin position="67"/>
        <end position="243"/>
    </location>
</feature>
<dbReference type="Proteomes" id="UP001347146">
    <property type="component" value="Unassembled WGS sequence"/>
</dbReference>
<dbReference type="InterPro" id="IPR050300">
    <property type="entry name" value="GDXG_lipolytic_enzyme"/>
</dbReference>
<dbReference type="EMBL" id="JAZDUF010000008">
    <property type="protein sequence ID" value="MEE3853032.1"/>
    <property type="molecule type" value="Genomic_DNA"/>
</dbReference>
<dbReference type="InterPro" id="IPR049492">
    <property type="entry name" value="BD-FAE-like_dom"/>
</dbReference>
<dbReference type="GO" id="GO:0016787">
    <property type="term" value="F:hydrolase activity"/>
    <property type="evidence" value="ECO:0007669"/>
    <property type="project" value="UniProtKB-KW"/>
</dbReference>
<evidence type="ECO:0000256" key="1">
    <source>
        <dbReference type="ARBA" id="ARBA00022801"/>
    </source>
</evidence>
<evidence type="ECO:0000259" key="2">
    <source>
        <dbReference type="Pfam" id="PF20434"/>
    </source>
</evidence>
<dbReference type="Gene3D" id="3.40.50.1820">
    <property type="entry name" value="alpha/beta hydrolase"/>
    <property type="match status" value="1"/>
</dbReference>
<evidence type="ECO:0000313" key="4">
    <source>
        <dbReference type="Proteomes" id="UP001347146"/>
    </source>
</evidence>
<dbReference type="SUPFAM" id="SSF53474">
    <property type="entry name" value="alpha/beta-Hydrolases"/>
    <property type="match status" value="1"/>
</dbReference>
<dbReference type="InterPro" id="IPR029058">
    <property type="entry name" value="AB_hydrolase_fold"/>
</dbReference>
<name>A0ABU7MIU5_9ACTN</name>
<proteinExistence type="predicted"/>
<sequence>MNNLPGTQYQDQSEIDVQLDLIYHMWDLPQYNDFWQTESAKALERHQPIEDIRIGARDEERVDVFKSAKPNSPIVVFIHGGWWMMCTRKFFSCVAQGFVERGYTVVISDYALCPKVGIPDITNASRAAVAWAYENAESINGDRERIFVTGHSAGGHQTAMVSITDWHQYGLPADVVKGAAPISGVFDIRPFQYSWIQPKLQLTSAIALQESPLFHIPAHGPPQLVILGEEESVEFHTQSENFVRAWRDAGMEAQYFDAPYGDHQTNMQMLLDPDSELVVMMDEFYRNC</sequence>